<dbReference type="PRINTS" id="PR00455">
    <property type="entry name" value="HTHTETR"/>
</dbReference>
<name>A0A7X5R477_9MICO</name>
<dbReference type="AlphaFoldDB" id="A0A7X5R477"/>
<gene>
    <name evidence="4" type="ORF">FHX76_002982</name>
</gene>
<evidence type="ECO:0000256" key="2">
    <source>
        <dbReference type="PROSITE-ProRule" id="PRU00335"/>
    </source>
</evidence>
<dbReference type="PROSITE" id="PS01081">
    <property type="entry name" value="HTH_TETR_1"/>
    <property type="match status" value="1"/>
</dbReference>
<feature type="DNA-binding region" description="H-T-H motif" evidence="2">
    <location>
        <begin position="27"/>
        <end position="46"/>
    </location>
</feature>
<dbReference type="RefSeq" id="WP_167151954.1">
    <property type="nucleotide sequence ID" value="NZ_JAAMOX010000003.1"/>
</dbReference>
<protein>
    <submittedName>
        <fullName evidence="4">AcrR family transcriptional regulator</fullName>
    </submittedName>
</protein>
<proteinExistence type="predicted"/>
<keyword evidence="5" id="KW-1185">Reference proteome</keyword>
<dbReference type="GO" id="GO:0003700">
    <property type="term" value="F:DNA-binding transcription factor activity"/>
    <property type="evidence" value="ECO:0007669"/>
    <property type="project" value="TreeGrafter"/>
</dbReference>
<comment type="caution">
    <text evidence="4">The sequence shown here is derived from an EMBL/GenBank/DDBJ whole genome shotgun (WGS) entry which is preliminary data.</text>
</comment>
<dbReference type="PROSITE" id="PS50977">
    <property type="entry name" value="HTH_TETR_2"/>
    <property type="match status" value="1"/>
</dbReference>
<dbReference type="Pfam" id="PF00440">
    <property type="entry name" value="TetR_N"/>
    <property type="match status" value="1"/>
</dbReference>
<reference evidence="4 5" key="1">
    <citation type="submission" date="2020-02" db="EMBL/GenBank/DDBJ databases">
        <title>Sequencing the genomes of 1000 actinobacteria strains.</title>
        <authorList>
            <person name="Klenk H.-P."/>
        </authorList>
    </citation>
    <scope>NUCLEOTIDE SEQUENCE [LARGE SCALE GENOMIC DNA]</scope>
    <source>
        <strain evidence="4 5">DSM 27960</strain>
    </source>
</reference>
<evidence type="ECO:0000259" key="3">
    <source>
        <dbReference type="PROSITE" id="PS50977"/>
    </source>
</evidence>
<evidence type="ECO:0000256" key="1">
    <source>
        <dbReference type="ARBA" id="ARBA00023125"/>
    </source>
</evidence>
<feature type="domain" description="HTH tetR-type" evidence="3">
    <location>
        <begin position="4"/>
        <end position="64"/>
    </location>
</feature>
<dbReference type="PANTHER" id="PTHR30055">
    <property type="entry name" value="HTH-TYPE TRANSCRIPTIONAL REGULATOR RUTR"/>
    <property type="match status" value="1"/>
</dbReference>
<dbReference type="Proteomes" id="UP000541033">
    <property type="component" value="Unassembled WGS sequence"/>
</dbReference>
<dbReference type="EMBL" id="JAAMOX010000003">
    <property type="protein sequence ID" value="NIH55067.1"/>
    <property type="molecule type" value="Genomic_DNA"/>
</dbReference>
<organism evidence="4 5">
    <name type="scientific">Lysinibacter cavernae</name>
    <dbReference type="NCBI Taxonomy" id="1640652"/>
    <lineage>
        <taxon>Bacteria</taxon>
        <taxon>Bacillati</taxon>
        <taxon>Actinomycetota</taxon>
        <taxon>Actinomycetes</taxon>
        <taxon>Micrococcales</taxon>
        <taxon>Microbacteriaceae</taxon>
        <taxon>Lysinibacter</taxon>
    </lineage>
</organism>
<keyword evidence="1 2" id="KW-0238">DNA-binding</keyword>
<dbReference type="InterPro" id="IPR009057">
    <property type="entry name" value="Homeodomain-like_sf"/>
</dbReference>
<dbReference type="InterPro" id="IPR023772">
    <property type="entry name" value="DNA-bd_HTH_TetR-type_CS"/>
</dbReference>
<evidence type="ECO:0000313" key="4">
    <source>
        <dbReference type="EMBL" id="NIH55067.1"/>
    </source>
</evidence>
<accession>A0A7X5R477</accession>
<dbReference type="SUPFAM" id="SSF46689">
    <property type="entry name" value="Homeodomain-like"/>
    <property type="match status" value="1"/>
</dbReference>
<sequence>MSPADRSEQIVRVAAEHFAQDGIAGASMRAIATDVGVTRALVYHYFPGKEALLNAVLRRESGLLLEATRPDPALSARANLRRALGAYLEFFEASRGGVRELYSPASTVPAVSELAEANHEVHVRWLLGYTEAQDSPRARLALGGWLAFVEYAARQSLDGGNVARADVIDLCISTLEGALGTSLTDLKPINQKESSE</sequence>
<dbReference type="InterPro" id="IPR001647">
    <property type="entry name" value="HTH_TetR"/>
</dbReference>
<dbReference type="PANTHER" id="PTHR30055:SF174">
    <property type="entry name" value="TRANSCRIPTIONAL REGULATORY PROTEIN (PROBABLY TETR-FAMILY)-RELATED"/>
    <property type="match status" value="1"/>
</dbReference>
<evidence type="ECO:0000313" key="5">
    <source>
        <dbReference type="Proteomes" id="UP000541033"/>
    </source>
</evidence>
<dbReference type="Gene3D" id="1.10.357.10">
    <property type="entry name" value="Tetracycline Repressor, domain 2"/>
    <property type="match status" value="1"/>
</dbReference>
<dbReference type="GO" id="GO:0000976">
    <property type="term" value="F:transcription cis-regulatory region binding"/>
    <property type="evidence" value="ECO:0007669"/>
    <property type="project" value="TreeGrafter"/>
</dbReference>
<dbReference type="InterPro" id="IPR050109">
    <property type="entry name" value="HTH-type_TetR-like_transc_reg"/>
</dbReference>